<evidence type="ECO:0000256" key="1">
    <source>
        <dbReference type="SAM" id="MobiDB-lite"/>
    </source>
</evidence>
<dbReference type="EMBL" id="GQ252879">
    <property type="protein sequence ID" value="ADB85389.1"/>
    <property type="molecule type" value="Genomic_DNA"/>
</dbReference>
<protein>
    <submittedName>
        <fullName evidence="2">Uncharacterized protein</fullName>
    </submittedName>
</protein>
<accession>D3IVP9</accession>
<organism evidence="2">
    <name type="scientific">Phyllostachys edulis</name>
    <name type="common">Tortoise shell bamboo</name>
    <name type="synonym">Bambusa edulis</name>
    <dbReference type="NCBI Taxonomy" id="38705"/>
    <lineage>
        <taxon>Eukaryota</taxon>
        <taxon>Viridiplantae</taxon>
        <taxon>Streptophyta</taxon>
        <taxon>Embryophyta</taxon>
        <taxon>Tracheophyta</taxon>
        <taxon>Spermatophyta</taxon>
        <taxon>Magnoliopsida</taxon>
        <taxon>Liliopsida</taxon>
        <taxon>Poales</taxon>
        <taxon>Poaceae</taxon>
        <taxon>BOP clade</taxon>
        <taxon>Bambusoideae</taxon>
        <taxon>Arundinarodae</taxon>
        <taxon>Arundinarieae</taxon>
        <taxon>Arundinariinae</taxon>
        <taxon>Phyllostachys</taxon>
    </lineage>
</organism>
<proteinExistence type="predicted"/>
<evidence type="ECO:0000313" key="2">
    <source>
        <dbReference type="EMBL" id="ADB85389.1"/>
    </source>
</evidence>
<feature type="region of interest" description="Disordered" evidence="1">
    <location>
        <begin position="22"/>
        <end position="155"/>
    </location>
</feature>
<dbReference type="AlphaFoldDB" id="D3IVP9"/>
<sequence>MKGARRLETGGYAQHEVVAKARGCSAAPGGGRIRKSLGDAEAATSQKGARRRSVTETGKTRGDAASSGILRVRGVSGDGDQKALEAVEAQRLSASESRGALGSARGNQTKPEGVRRKRRKPRAEVARSGGQKMWRSVGSKSCAKPEGAGARVGSEIRRVARGRLAGQIQRGKNK</sequence>
<name>D3IVP9_PHYED</name>
<reference evidence="2" key="1">
    <citation type="journal article" date="2010" name="J. Integr. Plant Biol.">
        <title>Insights into the bamboo genome: syntenic relationships to rice and sorghum.</title>
        <authorList>
            <person name="Gui Y.J."/>
            <person name="Zhou Y."/>
            <person name="Wang Y."/>
            <person name="Wang S."/>
            <person name="Wang S.Y."/>
            <person name="Hu Y."/>
            <person name="Bo S.P."/>
            <person name="Chen H."/>
            <person name="Zhou C.P."/>
            <person name="Ma N.X."/>
            <person name="Zhang T.Z."/>
            <person name="Fan L.J."/>
        </authorList>
    </citation>
    <scope>NUCLEOTIDE SEQUENCE</scope>
    <source>
        <tissue evidence="2">Shoot</tissue>
    </source>
</reference>